<organism evidence="2 3">
    <name type="scientific">Microbulbifer salipaludis</name>
    <dbReference type="NCBI Taxonomy" id="187980"/>
    <lineage>
        <taxon>Bacteria</taxon>
        <taxon>Pseudomonadati</taxon>
        <taxon>Pseudomonadota</taxon>
        <taxon>Gammaproteobacteria</taxon>
        <taxon>Cellvibrionales</taxon>
        <taxon>Microbulbiferaceae</taxon>
        <taxon>Microbulbifer</taxon>
    </lineage>
</organism>
<comment type="caution">
    <text evidence="2">The sequence shown here is derived from an EMBL/GenBank/DDBJ whole genome shotgun (WGS) entry which is preliminary data.</text>
</comment>
<accession>A0ABS3E2V6</accession>
<dbReference type="EMBL" id="JAEKJR010000001">
    <property type="protein sequence ID" value="MBN8429464.1"/>
    <property type="molecule type" value="Genomic_DNA"/>
</dbReference>
<feature type="transmembrane region" description="Helical" evidence="1">
    <location>
        <begin position="6"/>
        <end position="26"/>
    </location>
</feature>
<feature type="transmembrane region" description="Helical" evidence="1">
    <location>
        <begin position="100"/>
        <end position="121"/>
    </location>
</feature>
<feature type="transmembrane region" description="Helical" evidence="1">
    <location>
        <begin position="373"/>
        <end position="392"/>
    </location>
</feature>
<evidence type="ECO:0000256" key="1">
    <source>
        <dbReference type="SAM" id="Phobius"/>
    </source>
</evidence>
<reference evidence="2 3" key="1">
    <citation type="submission" date="2020-12" db="EMBL/GenBank/DDBJ databases">
        <title>Oil enriched cultivation method for isolating marine PHA-producing bacteria.</title>
        <authorList>
            <person name="Zheng W."/>
            <person name="Yu S."/>
            <person name="Huang Y."/>
        </authorList>
    </citation>
    <scope>NUCLEOTIDE SEQUENCE [LARGE SCALE GENOMIC DNA]</scope>
    <source>
        <strain evidence="2 3">SN0-2</strain>
    </source>
</reference>
<gene>
    <name evidence="2" type="ORF">JF535_01245</name>
</gene>
<keyword evidence="3" id="KW-1185">Reference proteome</keyword>
<proteinExistence type="predicted"/>
<feature type="transmembrane region" description="Helical" evidence="1">
    <location>
        <begin position="332"/>
        <end position="352"/>
    </location>
</feature>
<dbReference type="RefSeq" id="WP_206998155.1">
    <property type="nucleotide sequence ID" value="NZ_JAEKJR010000001.1"/>
</dbReference>
<feature type="transmembrane region" description="Helical" evidence="1">
    <location>
        <begin position="233"/>
        <end position="249"/>
    </location>
</feature>
<feature type="transmembrane region" description="Helical" evidence="1">
    <location>
        <begin position="56"/>
        <end position="80"/>
    </location>
</feature>
<feature type="transmembrane region" description="Helical" evidence="1">
    <location>
        <begin position="179"/>
        <end position="202"/>
    </location>
</feature>
<name>A0ABS3E2V6_9GAMM</name>
<sequence>MSALTATFWTIFGAYMFLPMKVSYVLPLIPNIDKQNVAAYCALFGCLVIKKIKFRFVAGAPGARLLVLIGLSVSTFTVLTNSEPVFTGMTVKPGLSPKDIISMTFQMTFAFTPFVLGALLIKSIDDGIKVLRLIAIAGLIYSPFLVIEVLLSPQLHTWVYGFFPHSFGQQIRFGGFRPVVFMGHGLVVANFSVAVLIAIAGLWKAKQKIFIFPNIVLVFYALFLLLICKSVGAWLLGFLGFAILLFLPIRLATLTAFSLASAVFLYPLLSIANLIPHDALLDLAAKFGPDKVGSLAFRFEHEEALLAHGQEKLLFGWGGWDRNRIDGAVTDGFWIIKFTQFGLLGYLVFLGLPMLAVKNLRKAVNSSRNDIEARIYCVFALLIALIMVDQIPNASQQNWVYFLYGVATGLVASRRNEMDMKRKRSANNTLACASNYDRRSNKGFVQVNGESNV</sequence>
<feature type="transmembrane region" description="Helical" evidence="1">
    <location>
        <begin position="133"/>
        <end position="159"/>
    </location>
</feature>
<feature type="transmembrane region" description="Helical" evidence="1">
    <location>
        <begin position="209"/>
        <end position="227"/>
    </location>
</feature>
<evidence type="ECO:0000313" key="2">
    <source>
        <dbReference type="EMBL" id="MBN8429464.1"/>
    </source>
</evidence>
<protein>
    <recommendedName>
        <fullName evidence="4">O-antigen ligase-like membrane protein</fullName>
    </recommendedName>
</protein>
<feature type="transmembrane region" description="Helical" evidence="1">
    <location>
        <begin position="398"/>
        <end position="414"/>
    </location>
</feature>
<feature type="transmembrane region" description="Helical" evidence="1">
    <location>
        <begin position="256"/>
        <end position="275"/>
    </location>
</feature>
<keyword evidence="1" id="KW-1133">Transmembrane helix</keyword>
<evidence type="ECO:0008006" key="4">
    <source>
        <dbReference type="Google" id="ProtNLM"/>
    </source>
</evidence>
<keyword evidence="1" id="KW-0812">Transmembrane</keyword>
<evidence type="ECO:0000313" key="3">
    <source>
        <dbReference type="Proteomes" id="UP000664293"/>
    </source>
</evidence>
<keyword evidence="1" id="KW-0472">Membrane</keyword>
<dbReference type="Proteomes" id="UP000664293">
    <property type="component" value="Unassembled WGS sequence"/>
</dbReference>